<dbReference type="GO" id="GO:0016020">
    <property type="term" value="C:membrane"/>
    <property type="evidence" value="ECO:0007669"/>
    <property type="project" value="UniProtKB-SubCell"/>
</dbReference>
<keyword evidence="5 11" id="KW-0812">Transmembrane</keyword>
<evidence type="ECO:0000256" key="6">
    <source>
        <dbReference type="ARBA" id="ARBA00022989"/>
    </source>
</evidence>
<reference evidence="13 14" key="1">
    <citation type="submission" date="2015-09" db="EMBL/GenBank/DDBJ databases">
        <authorList>
            <consortium name="Pathogen Informatics"/>
        </authorList>
    </citation>
    <scope>NUCLEOTIDE SEQUENCE [LARGE SCALE GENOMIC DNA]</scope>
    <source>
        <strain evidence="13 14">2789STDY5834876</strain>
    </source>
</reference>
<feature type="domain" description="Cation/H+ exchanger transmembrane" evidence="12">
    <location>
        <begin position="14"/>
        <end position="389"/>
    </location>
</feature>
<evidence type="ECO:0000256" key="2">
    <source>
        <dbReference type="ARBA" id="ARBA00005551"/>
    </source>
</evidence>
<evidence type="ECO:0000313" key="13">
    <source>
        <dbReference type="EMBL" id="CUN79194.1"/>
    </source>
</evidence>
<keyword evidence="9 11" id="KW-0472">Membrane</keyword>
<keyword evidence="6 11" id="KW-1133">Transmembrane helix</keyword>
<dbReference type="Proteomes" id="UP000095544">
    <property type="component" value="Unassembled WGS sequence"/>
</dbReference>
<keyword evidence="8" id="KW-0406">Ion transport</keyword>
<evidence type="ECO:0000256" key="8">
    <source>
        <dbReference type="ARBA" id="ARBA00023065"/>
    </source>
</evidence>
<evidence type="ECO:0000256" key="7">
    <source>
        <dbReference type="ARBA" id="ARBA00023053"/>
    </source>
</evidence>
<sequence>MSGYRFLLDLAIILLFTKVLGLLTKKVQMPQVVGALLAGLLLGPAGIGILEETSFIQALAEIGVIVLMFCAGMETDIKELRASGKASLVIALCGVIVPLLGGFGAAYIFNRPGMIASDVNTSVLLQNIFIGVILTATSVSITVETLKELGKLKTRSGNAILGAAIIDDILGIVALTIVTSLADSSVKIGTVMLKILGFFVFAGVVGFLFYRLYKNWVDKARKELHRHTIIAFVFCLLMSYIAEVVFGVADITGAFIAGLIISNVRRSTYLESKFDTISYLLLSPVFFASIGLKVVLPDMSAAIVGFAVVLTIVAILTKVVGCGLGAKLCGYQNYQARRIGVGMVSRGEVALIVASKGAGLGLLGSAFLGPVIIVVVVTTIITPVLLKIVFRPGAAAAQEPSVPENEMVTSYYENVDEIRGEGR</sequence>
<evidence type="ECO:0000259" key="12">
    <source>
        <dbReference type="Pfam" id="PF00999"/>
    </source>
</evidence>
<feature type="transmembrane region" description="Helical" evidence="11">
    <location>
        <begin position="158"/>
        <end position="179"/>
    </location>
</feature>
<evidence type="ECO:0000256" key="9">
    <source>
        <dbReference type="ARBA" id="ARBA00023136"/>
    </source>
</evidence>
<keyword evidence="10" id="KW-0739">Sodium transport</keyword>
<evidence type="ECO:0000256" key="10">
    <source>
        <dbReference type="ARBA" id="ARBA00023201"/>
    </source>
</evidence>
<evidence type="ECO:0000256" key="1">
    <source>
        <dbReference type="ARBA" id="ARBA00004141"/>
    </source>
</evidence>
<proteinExistence type="inferred from homology"/>
<feature type="transmembrane region" description="Helical" evidence="11">
    <location>
        <begin position="191"/>
        <end position="212"/>
    </location>
</feature>
<evidence type="ECO:0000256" key="4">
    <source>
        <dbReference type="ARBA" id="ARBA00022449"/>
    </source>
</evidence>
<protein>
    <submittedName>
        <fullName evidence="13">Inner membrane protein ybaL</fullName>
    </submittedName>
</protein>
<evidence type="ECO:0000256" key="3">
    <source>
        <dbReference type="ARBA" id="ARBA00022448"/>
    </source>
</evidence>
<dbReference type="GO" id="GO:0006814">
    <property type="term" value="P:sodium ion transport"/>
    <property type="evidence" value="ECO:0007669"/>
    <property type="project" value="UniProtKB-KW"/>
</dbReference>
<dbReference type="EMBL" id="CYZU01000003">
    <property type="protein sequence ID" value="CUN79194.1"/>
    <property type="molecule type" value="Genomic_DNA"/>
</dbReference>
<feature type="transmembrane region" description="Helical" evidence="11">
    <location>
        <begin position="6"/>
        <end position="24"/>
    </location>
</feature>
<gene>
    <name evidence="13" type="primary">ybaL</name>
    <name evidence="13" type="ORF">ERS852491_00516</name>
</gene>
<evidence type="ECO:0000256" key="5">
    <source>
        <dbReference type="ARBA" id="ARBA00022692"/>
    </source>
</evidence>
<dbReference type="GO" id="GO:0015297">
    <property type="term" value="F:antiporter activity"/>
    <property type="evidence" value="ECO:0007669"/>
    <property type="project" value="UniProtKB-KW"/>
</dbReference>
<dbReference type="RefSeq" id="WP_055150744.1">
    <property type="nucleotide sequence ID" value="NZ_CYZU01000003.1"/>
</dbReference>
<feature type="transmembrane region" description="Helical" evidence="11">
    <location>
        <begin position="31"/>
        <end position="49"/>
    </location>
</feature>
<feature type="transmembrane region" description="Helical" evidence="11">
    <location>
        <begin position="371"/>
        <end position="390"/>
    </location>
</feature>
<comment type="similarity">
    <text evidence="2">Belongs to the monovalent cation:proton antiporter 2 (CPA2) transporter (TC 2.A.37) family.</text>
</comment>
<dbReference type="OrthoDB" id="9793589at2"/>
<dbReference type="AlphaFoldDB" id="A0A173ZSH9"/>
<accession>A0A173ZSH9</accession>
<evidence type="ECO:0000313" key="14">
    <source>
        <dbReference type="Proteomes" id="UP000095544"/>
    </source>
</evidence>
<dbReference type="PANTHER" id="PTHR43562">
    <property type="entry name" value="NAPA-TYPE SODIUM/HYDROGEN ANTIPORTER"/>
    <property type="match status" value="1"/>
</dbReference>
<feature type="transmembrane region" description="Helical" evidence="11">
    <location>
        <begin position="55"/>
        <end position="74"/>
    </location>
</feature>
<keyword evidence="3" id="KW-0813">Transport</keyword>
<feature type="transmembrane region" description="Helical" evidence="11">
    <location>
        <begin position="86"/>
        <end position="108"/>
    </location>
</feature>
<dbReference type="GO" id="GO:1902600">
    <property type="term" value="P:proton transmembrane transport"/>
    <property type="evidence" value="ECO:0007669"/>
    <property type="project" value="InterPro"/>
</dbReference>
<feature type="transmembrane region" description="Helical" evidence="11">
    <location>
        <begin position="128"/>
        <end position="146"/>
    </location>
</feature>
<feature type="transmembrane region" description="Helical" evidence="11">
    <location>
        <begin position="276"/>
        <end position="296"/>
    </location>
</feature>
<feature type="transmembrane region" description="Helical" evidence="11">
    <location>
        <begin position="248"/>
        <end position="264"/>
    </location>
</feature>
<evidence type="ECO:0000256" key="11">
    <source>
        <dbReference type="SAM" id="Phobius"/>
    </source>
</evidence>
<dbReference type="PANTHER" id="PTHR43562:SF3">
    <property type="entry name" value="SODIUM ION_PROTON EXCHANGER (EUROFUNG)"/>
    <property type="match status" value="1"/>
</dbReference>
<keyword evidence="7" id="KW-0915">Sodium</keyword>
<dbReference type="Pfam" id="PF00999">
    <property type="entry name" value="Na_H_Exchanger"/>
    <property type="match status" value="1"/>
</dbReference>
<name>A0A173ZSH9_9FIRM</name>
<keyword evidence="4" id="KW-0050">Antiport</keyword>
<dbReference type="InterPro" id="IPR006153">
    <property type="entry name" value="Cation/H_exchanger_TM"/>
</dbReference>
<dbReference type="STRING" id="39482.ERS852491_00516"/>
<dbReference type="Gene3D" id="1.20.1530.20">
    <property type="match status" value="1"/>
</dbReference>
<feature type="transmembrane region" description="Helical" evidence="11">
    <location>
        <begin position="302"/>
        <end position="326"/>
    </location>
</feature>
<organism evidence="13 14">
    <name type="scientific">Faecalicatena contorta</name>
    <dbReference type="NCBI Taxonomy" id="39482"/>
    <lineage>
        <taxon>Bacteria</taxon>
        <taxon>Bacillati</taxon>
        <taxon>Bacillota</taxon>
        <taxon>Clostridia</taxon>
        <taxon>Lachnospirales</taxon>
        <taxon>Lachnospiraceae</taxon>
        <taxon>Faecalicatena</taxon>
    </lineage>
</organism>
<dbReference type="InterPro" id="IPR038770">
    <property type="entry name" value="Na+/solute_symporter_sf"/>
</dbReference>
<comment type="subcellular location">
    <subcellularLocation>
        <location evidence="1">Membrane</location>
        <topology evidence="1">Multi-pass membrane protein</topology>
    </subcellularLocation>
</comment>